<accession>A0A0F9AYK9</accession>
<name>A0A0F9AYK9_9ZZZZ</name>
<evidence type="ECO:0000313" key="1">
    <source>
        <dbReference type="EMBL" id="KKL14520.1"/>
    </source>
</evidence>
<comment type="caution">
    <text evidence="1">The sequence shown here is derived from an EMBL/GenBank/DDBJ whole genome shotgun (WGS) entry which is preliminary data.</text>
</comment>
<gene>
    <name evidence="1" type="ORF">LCGC14_2514850</name>
</gene>
<protein>
    <submittedName>
        <fullName evidence="1">Uncharacterized protein</fullName>
    </submittedName>
</protein>
<dbReference type="EMBL" id="LAZR01040426">
    <property type="protein sequence ID" value="KKL14520.1"/>
    <property type="molecule type" value="Genomic_DNA"/>
</dbReference>
<organism evidence="1">
    <name type="scientific">marine sediment metagenome</name>
    <dbReference type="NCBI Taxonomy" id="412755"/>
    <lineage>
        <taxon>unclassified sequences</taxon>
        <taxon>metagenomes</taxon>
        <taxon>ecological metagenomes</taxon>
    </lineage>
</organism>
<dbReference type="AlphaFoldDB" id="A0A0F9AYK9"/>
<sequence length="108" mass="11613">MTIRYQKRHYEDVTYIFATRGMPDIVRAQLVGDFADLFAADNPRRCFANEEHVGDCTDGCLTGTGPDNEGFDREQFLATCGLEVGGRIHDGRCGESGCSVCGLGSGGG</sequence>
<reference evidence="1" key="1">
    <citation type="journal article" date="2015" name="Nature">
        <title>Complex archaea that bridge the gap between prokaryotes and eukaryotes.</title>
        <authorList>
            <person name="Spang A."/>
            <person name="Saw J.H."/>
            <person name="Jorgensen S.L."/>
            <person name="Zaremba-Niedzwiedzka K."/>
            <person name="Martijn J."/>
            <person name="Lind A.E."/>
            <person name="van Eijk R."/>
            <person name="Schleper C."/>
            <person name="Guy L."/>
            <person name="Ettema T.J."/>
        </authorList>
    </citation>
    <scope>NUCLEOTIDE SEQUENCE</scope>
</reference>
<proteinExistence type="predicted"/>